<dbReference type="AlphaFoldDB" id="A0A439CVK6"/>
<organism evidence="4 5">
    <name type="scientific">Xylaria grammica</name>
    <dbReference type="NCBI Taxonomy" id="363999"/>
    <lineage>
        <taxon>Eukaryota</taxon>
        <taxon>Fungi</taxon>
        <taxon>Dikarya</taxon>
        <taxon>Ascomycota</taxon>
        <taxon>Pezizomycotina</taxon>
        <taxon>Sordariomycetes</taxon>
        <taxon>Xylariomycetidae</taxon>
        <taxon>Xylariales</taxon>
        <taxon>Xylariaceae</taxon>
        <taxon>Xylaria</taxon>
    </lineage>
</organism>
<dbReference type="EMBL" id="RYZI01000359">
    <property type="protein sequence ID" value="RWA06196.1"/>
    <property type="molecule type" value="Genomic_DNA"/>
</dbReference>
<proteinExistence type="predicted"/>
<evidence type="ECO:0000256" key="2">
    <source>
        <dbReference type="ARBA" id="ARBA00023242"/>
    </source>
</evidence>
<name>A0A439CVK6_9PEZI</name>
<evidence type="ECO:0000256" key="1">
    <source>
        <dbReference type="ARBA" id="ARBA00004123"/>
    </source>
</evidence>
<comment type="subcellular location">
    <subcellularLocation>
        <location evidence="1">Nucleus</location>
    </subcellularLocation>
</comment>
<dbReference type="PANTHER" id="PTHR37534">
    <property type="entry name" value="TRANSCRIPTIONAL ACTIVATOR PROTEIN UGA3"/>
    <property type="match status" value="1"/>
</dbReference>
<dbReference type="InterPro" id="IPR021858">
    <property type="entry name" value="Fun_TF"/>
</dbReference>
<evidence type="ECO:0000313" key="4">
    <source>
        <dbReference type="EMBL" id="RWA06196.1"/>
    </source>
</evidence>
<keyword evidence="2" id="KW-0539">Nucleus</keyword>
<sequence>MPEAWLTPDTGDGENSHSIALPTPSSRTVPLRSQIPAVPPESVLPLHRVDEILRIIDSLDASSGIPDDNVSINLNNFGVFGLGCGRSPFYTPSEESPAYSQCMPASSLDTGLWNQTAIQYPASPDVSTGAITTGVTPPVNAGSSFSPSCSETAAAWDLCRLHNQNTLVVEGLEPLEDAPPTAANDPFRYRSYVPDASVSSMISSPPGSWPVGNDSPLGVPMAVPVSSPMAKQERFLLHHYMHRVVNIFSVIDNAKSPWKTIHLPRVLQSVGELSIAGSTSRIRDALTRALLSISAFYMSNDHKARLCAEEARQWEDSATRLRGDAIGLLKQAMETDLYSGVRPRYKEFLATMLSMITINVMSGETSTCAVHLDGAEQLIKHMSSRKGKFSKKARSLHRIYYYLRVIYESTAWARHSSSSRFSTLLSLWDGSDPDSIDVFCHDQCGATESPILASSVLEGNSEVEMDTYEFIYGIPQRLLILLKETIELIGLVDDARGKSGSSFIPEELSISCDELERNICEQFSRLSLPMAPTLVAFRTRAFYHALVIYFSQNIRLLSYRYLRQYIEAVLESIEAIETIKTQTKILAAPLFWPAFIASTEAFEKSHQERFRAWHKTVEVYGIAAARTGIQVVNQIWKQGPSSSKKPMSSWRAIARQTGVCLMLT</sequence>
<dbReference type="Proteomes" id="UP000286045">
    <property type="component" value="Unassembled WGS sequence"/>
</dbReference>
<comment type="caution">
    <text evidence="4">The sequence shown here is derived from an EMBL/GenBank/DDBJ whole genome shotgun (WGS) entry which is preliminary data.</text>
</comment>
<dbReference type="PANTHER" id="PTHR37534:SF46">
    <property type="entry name" value="ZN(II)2CYS6 TRANSCRIPTION FACTOR (EUROFUNG)"/>
    <property type="match status" value="1"/>
</dbReference>
<dbReference type="GO" id="GO:0005634">
    <property type="term" value="C:nucleus"/>
    <property type="evidence" value="ECO:0007669"/>
    <property type="project" value="UniProtKB-SubCell"/>
</dbReference>
<keyword evidence="5" id="KW-1185">Reference proteome</keyword>
<protein>
    <recommendedName>
        <fullName evidence="6">Transcription factor domain-containing protein</fullName>
    </recommendedName>
</protein>
<feature type="region of interest" description="Disordered" evidence="3">
    <location>
        <begin position="1"/>
        <end position="30"/>
    </location>
</feature>
<evidence type="ECO:0008006" key="6">
    <source>
        <dbReference type="Google" id="ProtNLM"/>
    </source>
</evidence>
<reference evidence="4 5" key="1">
    <citation type="submission" date="2018-12" db="EMBL/GenBank/DDBJ databases">
        <title>Draft genome sequence of Xylaria grammica IHI A82.</title>
        <authorList>
            <person name="Buettner E."/>
            <person name="Kellner H."/>
        </authorList>
    </citation>
    <scope>NUCLEOTIDE SEQUENCE [LARGE SCALE GENOMIC DNA]</scope>
    <source>
        <strain evidence="4 5">IHI A82</strain>
    </source>
</reference>
<accession>A0A439CVK6</accession>
<gene>
    <name evidence="4" type="ORF">EKO27_g8909</name>
</gene>
<evidence type="ECO:0000313" key="5">
    <source>
        <dbReference type="Proteomes" id="UP000286045"/>
    </source>
</evidence>
<evidence type="ECO:0000256" key="3">
    <source>
        <dbReference type="SAM" id="MobiDB-lite"/>
    </source>
</evidence>
<dbReference type="Pfam" id="PF11951">
    <property type="entry name" value="Fungal_trans_2"/>
    <property type="match status" value="1"/>
</dbReference>
<dbReference type="STRING" id="363999.A0A439CVK6"/>